<organism evidence="2 3">
    <name type="scientific">Thelohanellus kitauei</name>
    <name type="common">Myxosporean</name>
    <dbReference type="NCBI Taxonomy" id="669202"/>
    <lineage>
        <taxon>Eukaryota</taxon>
        <taxon>Metazoa</taxon>
        <taxon>Cnidaria</taxon>
        <taxon>Myxozoa</taxon>
        <taxon>Myxosporea</taxon>
        <taxon>Bivalvulida</taxon>
        <taxon>Platysporina</taxon>
        <taxon>Myxobolidae</taxon>
        <taxon>Thelohanellus</taxon>
    </lineage>
</organism>
<protein>
    <submittedName>
        <fullName evidence="2">Uncharacterized protein</fullName>
    </submittedName>
</protein>
<evidence type="ECO:0000313" key="2">
    <source>
        <dbReference type="EMBL" id="KII61025.1"/>
    </source>
</evidence>
<keyword evidence="3" id="KW-1185">Reference proteome</keyword>
<feature type="region of interest" description="Disordered" evidence="1">
    <location>
        <begin position="46"/>
        <end position="90"/>
    </location>
</feature>
<proteinExistence type="predicted"/>
<evidence type="ECO:0000256" key="1">
    <source>
        <dbReference type="SAM" id="MobiDB-lite"/>
    </source>
</evidence>
<evidence type="ECO:0000313" key="3">
    <source>
        <dbReference type="Proteomes" id="UP000031668"/>
    </source>
</evidence>
<dbReference type="AlphaFoldDB" id="A0A0C2M1T3"/>
<dbReference type="Proteomes" id="UP000031668">
    <property type="component" value="Unassembled WGS sequence"/>
</dbReference>
<dbReference type="EMBL" id="JWZT01005389">
    <property type="protein sequence ID" value="KII61025.1"/>
    <property type="molecule type" value="Genomic_DNA"/>
</dbReference>
<comment type="caution">
    <text evidence="2">The sequence shown here is derived from an EMBL/GenBank/DDBJ whole genome shotgun (WGS) entry which is preliminary data.</text>
</comment>
<sequence length="162" mass="18086">MSYKSSRVFFGLPTSHVNRERGCSSTPNHCTWPTCADQEGYSTRHKTQKANPLGCQGATKLSSKLDDTSQMGERESKKRRRRTRGTQKPQRTVADQIGLSLAKCATTGGSKTPGVKVKRCGFKSYCLKYQIGLQTARRLAIHHETDDKYRILFVLTASISLD</sequence>
<reference evidence="2 3" key="1">
    <citation type="journal article" date="2014" name="Genome Biol. Evol.">
        <title>The genome of the myxosporean Thelohanellus kitauei shows adaptations to nutrient acquisition within its fish host.</title>
        <authorList>
            <person name="Yang Y."/>
            <person name="Xiong J."/>
            <person name="Zhou Z."/>
            <person name="Huo F."/>
            <person name="Miao W."/>
            <person name="Ran C."/>
            <person name="Liu Y."/>
            <person name="Zhang J."/>
            <person name="Feng J."/>
            <person name="Wang M."/>
            <person name="Wang M."/>
            <person name="Wang L."/>
            <person name="Yao B."/>
        </authorList>
    </citation>
    <scope>NUCLEOTIDE SEQUENCE [LARGE SCALE GENOMIC DNA]</scope>
    <source>
        <strain evidence="2">Wuqing</strain>
    </source>
</reference>
<name>A0A0C2M1T3_THEKT</name>
<feature type="compositionally biased region" description="Basic and acidic residues" evidence="1">
    <location>
        <begin position="63"/>
        <end position="76"/>
    </location>
</feature>
<accession>A0A0C2M1T3</accession>
<gene>
    <name evidence="2" type="ORF">RF11_01742</name>
</gene>